<feature type="non-terminal residue" evidence="3">
    <location>
        <position position="1"/>
    </location>
</feature>
<feature type="compositionally biased region" description="Low complexity" evidence="2">
    <location>
        <begin position="1"/>
        <end position="15"/>
    </location>
</feature>
<organism evidence="3 4">
    <name type="scientific">Eleutherodactylus coqui</name>
    <name type="common">Puerto Rican coqui</name>
    <dbReference type="NCBI Taxonomy" id="57060"/>
    <lineage>
        <taxon>Eukaryota</taxon>
        <taxon>Metazoa</taxon>
        <taxon>Chordata</taxon>
        <taxon>Craniata</taxon>
        <taxon>Vertebrata</taxon>
        <taxon>Euteleostomi</taxon>
        <taxon>Amphibia</taxon>
        <taxon>Batrachia</taxon>
        <taxon>Anura</taxon>
        <taxon>Neobatrachia</taxon>
        <taxon>Hyloidea</taxon>
        <taxon>Eleutherodactylidae</taxon>
        <taxon>Eleutherodactylinae</taxon>
        <taxon>Eleutherodactylus</taxon>
        <taxon>Eleutherodactylus</taxon>
    </lineage>
</organism>
<gene>
    <name evidence="3" type="ORF">GDO78_022444</name>
</gene>
<keyword evidence="4" id="KW-1185">Reference proteome</keyword>
<dbReference type="EMBL" id="WNTK01080951">
    <property type="protein sequence ID" value="KAG9460346.1"/>
    <property type="molecule type" value="Genomic_DNA"/>
</dbReference>
<evidence type="ECO:0000313" key="4">
    <source>
        <dbReference type="Proteomes" id="UP000770717"/>
    </source>
</evidence>
<name>A0A8J6EBN0_ELECQ</name>
<dbReference type="OrthoDB" id="10060000at2759"/>
<comment type="caution">
    <text evidence="3">The sequence shown here is derived from an EMBL/GenBank/DDBJ whole genome shotgun (WGS) entry which is preliminary data.</text>
</comment>
<proteinExistence type="predicted"/>
<evidence type="ECO:0000256" key="1">
    <source>
        <dbReference type="ARBA" id="ARBA00022553"/>
    </source>
</evidence>
<dbReference type="InterPro" id="IPR023246">
    <property type="entry name" value="AUTS2"/>
</dbReference>
<reference evidence="3" key="1">
    <citation type="thesis" date="2020" institute="ProQuest LLC" country="789 East Eisenhower Parkway, Ann Arbor, MI, USA">
        <title>Comparative Genomics and Chromosome Evolution.</title>
        <authorList>
            <person name="Mudd A.B."/>
        </authorList>
    </citation>
    <scope>NUCLEOTIDE SEQUENCE</scope>
    <source>
        <strain evidence="3">HN-11 Male</strain>
        <tissue evidence="3">Kidney and liver</tissue>
    </source>
</reference>
<keyword evidence="1" id="KW-0597">Phosphoprotein</keyword>
<feature type="region of interest" description="Disordered" evidence="2">
    <location>
        <begin position="1"/>
        <end position="134"/>
    </location>
</feature>
<evidence type="ECO:0000256" key="2">
    <source>
        <dbReference type="SAM" id="MobiDB-lite"/>
    </source>
</evidence>
<feature type="compositionally biased region" description="Basic and acidic residues" evidence="2">
    <location>
        <begin position="58"/>
        <end position="68"/>
    </location>
</feature>
<sequence length="134" mass="15184">MEALPHLPRSRSGPRLPRRRSKAQRDRQRGPSPANSLSSSPEPAVWPRPQRKKKRRKRGDESSVLREEDLIDGFCISSYGSLEAMQRDVTVETIPMEEPYRKRPPGKRKRSDGGSSEDPGASENQPDEQAHKSQ</sequence>
<accession>A0A8J6EBN0</accession>
<dbReference type="AlphaFoldDB" id="A0A8J6EBN0"/>
<dbReference type="PANTHER" id="PTHR14429:SF24">
    <property type="entry name" value="FIBROSIN"/>
    <property type="match status" value="1"/>
</dbReference>
<protein>
    <submittedName>
        <fullName evidence="3">Uncharacterized protein</fullName>
    </submittedName>
</protein>
<evidence type="ECO:0000313" key="3">
    <source>
        <dbReference type="EMBL" id="KAG9460346.1"/>
    </source>
</evidence>
<dbReference type="PANTHER" id="PTHR14429">
    <property type="entry name" value="FIBROSIN FAMILY MEMBER"/>
    <property type="match status" value="1"/>
</dbReference>
<dbReference type="Proteomes" id="UP000770717">
    <property type="component" value="Unassembled WGS sequence"/>
</dbReference>